<dbReference type="PROSITE" id="PS50297">
    <property type="entry name" value="ANK_REP_REGION"/>
    <property type="match status" value="3"/>
</dbReference>
<dbReference type="SUPFAM" id="SSF48403">
    <property type="entry name" value="Ankyrin repeat"/>
    <property type="match status" value="1"/>
</dbReference>
<name>A0A9P0EZ06_BEMTA</name>
<reference evidence="5" key="1">
    <citation type="submission" date="2021-12" db="EMBL/GenBank/DDBJ databases">
        <authorList>
            <person name="King R."/>
        </authorList>
    </citation>
    <scope>NUCLEOTIDE SEQUENCE</scope>
</reference>
<evidence type="ECO:0000313" key="6">
    <source>
        <dbReference type="Proteomes" id="UP001152759"/>
    </source>
</evidence>
<feature type="repeat" description="ANK" evidence="3">
    <location>
        <begin position="808"/>
        <end position="839"/>
    </location>
</feature>
<feature type="repeat" description="ANK" evidence="3">
    <location>
        <begin position="730"/>
        <end position="768"/>
    </location>
</feature>
<dbReference type="Proteomes" id="UP001152759">
    <property type="component" value="Chromosome 2"/>
</dbReference>
<dbReference type="PROSITE" id="PS50088">
    <property type="entry name" value="ANK_REPEAT"/>
    <property type="match status" value="3"/>
</dbReference>
<protein>
    <submittedName>
        <fullName evidence="5">Uncharacterized protein</fullName>
    </submittedName>
</protein>
<feature type="repeat" description="ANK" evidence="3">
    <location>
        <begin position="769"/>
        <end position="795"/>
    </location>
</feature>
<evidence type="ECO:0000256" key="3">
    <source>
        <dbReference type="PROSITE-ProRule" id="PRU00023"/>
    </source>
</evidence>
<evidence type="ECO:0000256" key="2">
    <source>
        <dbReference type="ARBA" id="ARBA00023043"/>
    </source>
</evidence>
<feature type="compositionally biased region" description="Pro residues" evidence="4">
    <location>
        <begin position="481"/>
        <end position="492"/>
    </location>
</feature>
<feature type="region of interest" description="Disordered" evidence="4">
    <location>
        <begin position="319"/>
        <end position="364"/>
    </location>
</feature>
<evidence type="ECO:0000313" key="5">
    <source>
        <dbReference type="EMBL" id="CAH0385055.1"/>
    </source>
</evidence>
<keyword evidence="6" id="KW-1185">Reference proteome</keyword>
<sequence length="870" mass="94805">MKLPNELVTDMKLMSSILDRSSSTYIILLGSKIGKEDIRPIPDSDAINEEDEKDTLACQNLSNLLSRIQISDKDSVGITKVDDLISRSPARSSVNYKKTSRQSLQPYPAAADPHHQRLAAIKTGDCYLTSSLLAQDVHQPIPLNIPLSSLDSCEIPLTVLEHLEDANSNCDVLQEPGFIEQFSKHVEDHLQSTDLVDPFTEFMTPAISRGETKNYINLSNSCSKAKGRAAVPVPSQNHNHNHNGTQNHNENHNHLNGYAVPSAGATGATPTPTPADSYYLPTSLNIPLAATATGATAPTSGSDGEECNSADTWAFSSATNKVSSSPSSWCSTLSTSPSRHSAAYPSPSWGSTADPSPSPCEPVSSPPLNIFSSFTTSTSSYIENPSILNSPHSSSSSPPTSILSPRPRSAILPPQMNGDYDPKIYPNSSSIFSLDDNTIFTSPNSEPTVKHHQSFYPETKSVVIPCASSLPLNIYGAPPPFPPPAPPHPGIAPPQASFNKPPAPPEPPQTKSPLILELPEKNSSEYQTNNNNINVHNNNTCGRKQTKKKPGRESTFTEIQPDGPVVRDEDMVVPGRIRIEKMLQRILRIAAIAETFIKNPNSIYSDLIDHLKSFEPKRERGKLEKIYACIERLKREDLSRHLEEYDTNGMTLLYYAALECHKFPVIPRYIADSIVDVNRNPDQSFAPDNNSLLHILAGLGGSYLNVLAELLNVRNSSHVPIFNLNKQNSNGHTPLHSAVLAHHPPLLNSVTVVKILVKYGANLDAQDHNGQRPLHLAILSSCDPVLIKILLQKGSADTVASLNSVDLNGDTPLHLAAGKNDLPLSVQKEVIKQLTDKGAVSKSNQQGHLPVHFLAFDRKQELQALLQRKK</sequence>
<dbReference type="Gene3D" id="1.25.40.20">
    <property type="entry name" value="Ankyrin repeat-containing domain"/>
    <property type="match status" value="1"/>
</dbReference>
<dbReference type="SMART" id="SM00248">
    <property type="entry name" value="ANK"/>
    <property type="match status" value="4"/>
</dbReference>
<keyword evidence="1" id="KW-0677">Repeat</keyword>
<dbReference type="InterPro" id="IPR002110">
    <property type="entry name" value="Ankyrin_rpt"/>
</dbReference>
<gene>
    <name evidence="5" type="ORF">BEMITA_LOCUS4319</name>
</gene>
<dbReference type="EMBL" id="OU963863">
    <property type="protein sequence ID" value="CAH0385055.1"/>
    <property type="molecule type" value="Genomic_DNA"/>
</dbReference>
<evidence type="ECO:0000256" key="1">
    <source>
        <dbReference type="ARBA" id="ARBA00022737"/>
    </source>
</evidence>
<feature type="compositionally biased region" description="Low complexity" evidence="4">
    <location>
        <begin position="529"/>
        <end position="539"/>
    </location>
</feature>
<keyword evidence="2 3" id="KW-0040">ANK repeat</keyword>
<feature type="compositionally biased region" description="Low complexity" evidence="4">
    <location>
        <begin position="385"/>
        <end position="409"/>
    </location>
</feature>
<feature type="compositionally biased region" description="Low complexity" evidence="4">
    <location>
        <begin position="323"/>
        <end position="338"/>
    </location>
</feature>
<feature type="compositionally biased region" description="Low complexity" evidence="4">
    <location>
        <begin position="261"/>
        <end position="270"/>
    </location>
</feature>
<feature type="region of interest" description="Disordered" evidence="4">
    <location>
        <begin position="481"/>
        <end position="512"/>
    </location>
</feature>
<proteinExistence type="predicted"/>
<dbReference type="InterPro" id="IPR036770">
    <property type="entry name" value="Ankyrin_rpt-contain_sf"/>
</dbReference>
<feature type="region of interest" description="Disordered" evidence="4">
    <location>
        <begin position="529"/>
        <end position="562"/>
    </location>
</feature>
<dbReference type="AlphaFoldDB" id="A0A9P0EZ06"/>
<dbReference type="Pfam" id="PF12796">
    <property type="entry name" value="Ank_2"/>
    <property type="match status" value="1"/>
</dbReference>
<dbReference type="PANTHER" id="PTHR24126">
    <property type="entry name" value="ANKYRIN REPEAT, PH AND SEC7 DOMAIN CONTAINING PROTEIN SECG-RELATED"/>
    <property type="match status" value="1"/>
</dbReference>
<evidence type="ECO:0000256" key="4">
    <source>
        <dbReference type="SAM" id="MobiDB-lite"/>
    </source>
</evidence>
<accession>A0A9P0EZ06</accession>
<feature type="region of interest" description="Disordered" evidence="4">
    <location>
        <begin position="385"/>
        <end position="424"/>
    </location>
</feature>
<organism evidence="5 6">
    <name type="scientific">Bemisia tabaci</name>
    <name type="common">Sweetpotato whitefly</name>
    <name type="synonym">Aleurodes tabaci</name>
    <dbReference type="NCBI Taxonomy" id="7038"/>
    <lineage>
        <taxon>Eukaryota</taxon>
        <taxon>Metazoa</taxon>
        <taxon>Ecdysozoa</taxon>
        <taxon>Arthropoda</taxon>
        <taxon>Hexapoda</taxon>
        <taxon>Insecta</taxon>
        <taxon>Pterygota</taxon>
        <taxon>Neoptera</taxon>
        <taxon>Paraneoptera</taxon>
        <taxon>Hemiptera</taxon>
        <taxon>Sternorrhyncha</taxon>
        <taxon>Aleyrodoidea</taxon>
        <taxon>Aleyrodidae</taxon>
        <taxon>Aleyrodinae</taxon>
        <taxon>Bemisia</taxon>
    </lineage>
</organism>
<feature type="region of interest" description="Disordered" evidence="4">
    <location>
        <begin position="235"/>
        <end position="274"/>
    </location>
</feature>
<feature type="compositionally biased region" description="Pro residues" evidence="4">
    <location>
        <begin position="501"/>
        <end position="510"/>
    </location>
</feature>